<keyword evidence="2" id="KW-1185">Reference proteome</keyword>
<sequence length="99" mass="10688">MNPQNEQSTNQGRIQIAYWPDGYWSRDLAEAAKMDEFQAFGEVPHKVVDLPADSSEDAIAEQVLTLCAGLSGSVLNQPCVPCAQGSNSTDKPCAHTHAQ</sequence>
<evidence type="ECO:0000313" key="1">
    <source>
        <dbReference type="EMBL" id="SKA72379.1"/>
    </source>
</evidence>
<gene>
    <name evidence="1" type="ORF">SAMN02745130_01055</name>
</gene>
<dbReference type="AlphaFoldDB" id="A0A1T4W5G0"/>
<dbReference type="STRING" id="92487.SAMN02745130_01055"/>
<dbReference type="Proteomes" id="UP000190460">
    <property type="component" value="Unassembled WGS sequence"/>
</dbReference>
<reference evidence="1 2" key="1">
    <citation type="submission" date="2017-02" db="EMBL/GenBank/DDBJ databases">
        <authorList>
            <person name="Peterson S.W."/>
        </authorList>
    </citation>
    <scope>NUCLEOTIDE SEQUENCE [LARGE SCALE GENOMIC DNA]</scope>
    <source>
        <strain evidence="1 2">ATCC 49788</strain>
    </source>
</reference>
<dbReference type="RefSeq" id="WP_078921534.1">
    <property type="nucleotide sequence ID" value="NZ_FUYB01000003.1"/>
</dbReference>
<accession>A0A1T4W5G0</accession>
<organism evidence="1 2">
    <name type="scientific">Thiothrix eikelboomii</name>
    <dbReference type="NCBI Taxonomy" id="92487"/>
    <lineage>
        <taxon>Bacteria</taxon>
        <taxon>Pseudomonadati</taxon>
        <taxon>Pseudomonadota</taxon>
        <taxon>Gammaproteobacteria</taxon>
        <taxon>Thiotrichales</taxon>
        <taxon>Thiotrichaceae</taxon>
        <taxon>Thiothrix</taxon>
    </lineage>
</organism>
<name>A0A1T4W5G0_9GAMM</name>
<evidence type="ECO:0000313" key="2">
    <source>
        <dbReference type="Proteomes" id="UP000190460"/>
    </source>
</evidence>
<proteinExistence type="predicted"/>
<dbReference type="EMBL" id="FUYB01000003">
    <property type="protein sequence ID" value="SKA72379.1"/>
    <property type="molecule type" value="Genomic_DNA"/>
</dbReference>
<protein>
    <submittedName>
        <fullName evidence="1">Uncharacterized protein</fullName>
    </submittedName>
</protein>